<reference evidence="2 3" key="1">
    <citation type="journal article" date="2018" name="Front. Plant Sci.">
        <title>Red Clover (Trifolium pratense) and Zigzag Clover (T. medium) - A Picture of Genomic Similarities and Differences.</title>
        <authorList>
            <person name="Dluhosova J."/>
            <person name="Istvanek J."/>
            <person name="Nedelnik J."/>
            <person name="Repkova J."/>
        </authorList>
    </citation>
    <scope>NUCLEOTIDE SEQUENCE [LARGE SCALE GENOMIC DNA]</scope>
    <source>
        <strain evidence="3">cv. 10/8</strain>
        <tissue evidence="2">Leaf</tissue>
    </source>
</reference>
<feature type="non-terminal residue" evidence="2">
    <location>
        <position position="63"/>
    </location>
</feature>
<name>A0A392T145_9FABA</name>
<dbReference type="AlphaFoldDB" id="A0A392T145"/>
<sequence>MREELKLKEEELNKQKELSKEEIFELRIQIMKSKNRLDNVQEALNLKVEKLQGQLKAAQENMA</sequence>
<dbReference type="EMBL" id="LXQA010474352">
    <property type="protein sequence ID" value="MCI54107.1"/>
    <property type="molecule type" value="Genomic_DNA"/>
</dbReference>
<evidence type="ECO:0000256" key="1">
    <source>
        <dbReference type="SAM" id="Coils"/>
    </source>
</evidence>
<organism evidence="2 3">
    <name type="scientific">Trifolium medium</name>
    <dbReference type="NCBI Taxonomy" id="97028"/>
    <lineage>
        <taxon>Eukaryota</taxon>
        <taxon>Viridiplantae</taxon>
        <taxon>Streptophyta</taxon>
        <taxon>Embryophyta</taxon>
        <taxon>Tracheophyta</taxon>
        <taxon>Spermatophyta</taxon>
        <taxon>Magnoliopsida</taxon>
        <taxon>eudicotyledons</taxon>
        <taxon>Gunneridae</taxon>
        <taxon>Pentapetalae</taxon>
        <taxon>rosids</taxon>
        <taxon>fabids</taxon>
        <taxon>Fabales</taxon>
        <taxon>Fabaceae</taxon>
        <taxon>Papilionoideae</taxon>
        <taxon>50 kb inversion clade</taxon>
        <taxon>NPAAA clade</taxon>
        <taxon>Hologalegina</taxon>
        <taxon>IRL clade</taxon>
        <taxon>Trifolieae</taxon>
        <taxon>Trifolium</taxon>
    </lineage>
</organism>
<evidence type="ECO:0000313" key="3">
    <source>
        <dbReference type="Proteomes" id="UP000265520"/>
    </source>
</evidence>
<keyword evidence="3" id="KW-1185">Reference proteome</keyword>
<accession>A0A392T145</accession>
<proteinExistence type="predicted"/>
<comment type="caution">
    <text evidence="2">The sequence shown here is derived from an EMBL/GenBank/DDBJ whole genome shotgun (WGS) entry which is preliminary data.</text>
</comment>
<feature type="coiled-coil region" evidence="1">
    <location>
        <begin position="1"/>
        <end position="61"/>
    </location>
</feature>
<dbReference type="Proteomes" id="UP000265520">
    <property type="component" value="Unassembled WGS sequence"/>
</dbReference>
<protein>
    <submittedName>
        <fullName evidence="2">Uncharacterized protein</fullName>
    </submittedName>
</protein>
<evidence type="ECO:0000313" key="2">
    <source>
        <dbReference type="EMBL" id="MCI54107.1"/>
    </source>
</evidence>
<keyword evidence="1" id="KW-0175">Coiled coil</keyword>